<evidence type="ECO:0000313" key="8">
    <source>
        <dbReference type="Proteomes" id="UP000198582"/>
    </source>
</evidence>
<dbReference type="PROSITE" id="PS50983">
    <property type="entry name" value="FE_B12_PBP"/>
    <property type="match status" value="1"/>
</dbReference>
<keyword evidence="8" id="KW-1185">Reference proteome</keyword>
<dbReference type="PANTHER" id="PTHR30532:SF24">
    <property type="entry name" value="FERRIC ENTEROBACTIN-BINDING PERIPLASMIC PROTEIN FEPB"/>
    <property type="match status" value="1"/>
</dbReference>
<gene>
    <name evidence="7" type="ORF">SAMN04489732_10243</name>
</gene>
<dbReference type="EMBL" id="FOEF01000002">
    <property type="protein sequence ID" value="SEO76479.1"/>
    <property type="molecule type" value="Genomic_DNA"/>
</dbReference>
<evidence type="ECO:0000256" key="1">
    <source>
        <dbReference type="ARBA" id="ARBA00004196"/>
    </source>
</evidence>
<dbReference type="CDD" id="cd01146">
    <property type="entry name" value="FhuD"/>
    <property type="match status" value="1"/>
</dbReference>
<comment type="similarity">
    <text evidence="2">Belongs to the bacterial solute-binding protein 8 family.</text>
</comment>
<reference evidence="7 8" key="1">
    <citation type="submission" date="2016-10" db="EMBL/GenBank/DDBJ databases">
        <authorList>
            <person name="de Groot N.N."/>
        </authorList>
    </citation>
    <scope>NUCLEOTIDE SEQUENCE [LARGE SCALE GENOMIC DNA]</scope>
    <source>
        <strain evidence="7 8">DSM 44993</strain>
    </source>
</reference>
<evidence type="ECO:0000313" key="7">
    <source>
        <dbReference type="EMBL" id="SEO76479.1"/>
    </source>
</evidence>
<organism evidence="7 8">
    <name type="scientific">Amycolatopsis saalfeldensis</name>
    <dbReference type="NCBI Taxonomy" id="394193"/>
    <lineage>
        <taxon>Bacteria</taxon>
        <taxon>Bacillati</taxon>
        <taxon>Actinomycetota</taxon>
        <taxon>Actinomycetes</taxon>
        <taxon>Pseudonocardiales</taxon>
        <taxon>Pseudonocardiaceae</taxon>
        <taxon>Amycolatopsis</taxon>
    </lineage>
</organism>
<dbReference type="RefSeq" id="WP_091613091.1">
    <property type="nucleotide sequence ID" value="NZ_FOEF01000002.1"/>
</dbReference>
<evidence type="ECO:0000256" key="2">
    <source>
        <dbReference type="ARBA" id="ARBA00008814"/>
    </source>
</evidence>
<dbReference type="GO" id="GO:1901678">
    <property type="term" value="P:iron coordination entity transport"/>
    <property type="evidence" value="ECO:0007669"/>
    <property type="project" value="UniProtKB-ARBA"/>
</dbReference>
<evidence type="ECO:0000256" key="5">
    <source>
        <dbReference type="SAM" id="SignalP"/>
    </source>
</evidence>
<keyword evidence="3" id="KW-0813">Transport</keyword>
<evidence type="ECO:0000259" key="6">
    <source>
        <dbReference type="PROSITE" id="PS50983"/>
    </source>
</evidence>
<dbReference type="PANTHER" id="PTHR30532">
    <property type="entry name" value="IRON III DICITRATE-BINDING PERIPLASMIC PROTEIN"/>
    <property type="match status" value="1"/>
</dbReference>
<feature type="chain" id="PRO_5038851092" evidence="5">
    <location>
        <begin position="39"/>
        <end position="356"/>
    </location>
</feature>
<keyword evidence="4 5" id="KW-0732">Signal</keyword>
<dbReference type="AlphaFoldDB" id="A0A1H8SBQ7"/>
<sequence>MARFSLLSAVRGRARAAGALTAALLLAGALTACGSDTAATPGAAAGATDPGAFPVTIDHKYGSTKIEKAPQRVVTVGLTEQDALLALGVVPVGTTEYLGNFPGAIGPWAKDKLGSAPVPTVLKGTDGPQFEKIAALKPDLIIGLYSALTQEQYSTLSKIAPTIAQPKGFNDYGIPWQDETKAVGKAVGKAKEADQLVQGVEDQLAKARAAHPEFAGQTALMATQYDGYFVYGSEDPRSRILTDLGFKLPANLDQAIGDKFGANISAERTDLLNVDALVWIVDTVANGQATLAKDKLYSGLNVAKQKREVFIEDSSTYGSATSFVSVLSLPYQLQRLVPQLAAAVDGNPATEVKPAS</sequence>
<dbReference type="SUPFAM" id="SSF53807">
    <property type="entry name" value="Helical backbone' metal receptor"/>
    <property type="match status" value="1"/>
</dbReference>
<dbReference type="Proteomes" id="UP000198582">
    <property type="component" value="Unassembled WGS sequence"/>
</dbReference>
<name>A0A1H8SBQ7_9PSEU</name>
<dbReference type="OrthoDB" id="1846031at2"/>
<dbReference type="InterPro" id="IPR002491">
    <property type="entry name" value="ABC_transptr_periplasmic_BD"/>
</dbReference>
<evidence type="ECO:0000256" key="4">
    <source>
        <dbReference type="ARBA" id="ARBA00022729"/>
    </source>
</evidence>
<feature type="signal peptide" evidence="5">
    <location>
        <begin position="1"/>
        <end position="38"/>
    </location>
</feature>
<comment type="subcellular location">
    <subcellularLocation>
        <location evidence="1">Cell envelope</location>
    </subcellularLocation>
</comment>
<dbReference type="GO" id="GO:0030288">
    <property type="term" value="C:outer membrane-bounded periplasmic space"/>
    <property type="evidence" value="ECO:0007669"/>
    <property type="project" value="TreeGrafter"/>
</dbReference>
<feature type="domain" description="Fe/B12 periplasmic-binding" evidence="6">
    <location>
        <begin position="72"/>
        <end position="344"/>
    </location>
</feature>
<proteinExistence type="inferred from homology"/>
<evidence type="ECO:0000256" key="3">
    <source>
        <dbReference type="ARBA" id="ARBA00022448"/>
    </source>
</evidence>
<dbReference type="InterPro" id="IPR051313">
    <property type="entry name" value="Bact_iron-sidero_bind"/>
</dbReference>
<dbReference type="Gene3D" id="3.40.50.1980">
    <property type="entry name" value="Nitrogenase molybdenum iron protein domain"/>
    <property type="match status" value="2"/>
</dbReference>
<dbReference type="PROSITE" id="PS51257">
    <property type="entry name" value="PROKAR_LIPOPROTEIN"/>
    <property type="match status" value="1"/>
</dbReference>
<dbReference type="STRING" id="394193.SAMN04489732_10243"/>
<protein>
    <submittedName>
        <fullName evidence="7">Iron complex transport system substrate-binding protein</fullName>
    </submittedName>
</protein>
<dbReference type="Pfam" id="PF01497">
    <property type="entry name" value="Peripla_BP_2"/>
    <property type="match status" value="1"/>
</dbReference>
<accession>A0A1H8SBQ7</accession>